<dbReference type="PROSITE" id="PS51257">
    <property type="entry name" value="PROKAR_LIPOPROTEIN"/>
    <property type="match status" value="1"/>
</dbReference>
<evidence type="ECO:0000256" key="1">
    <source>
        <dbReference type="SAM" id="Coils"/>
    </source>
</evidence>
<dbReference type="Proteomes" id="UP000305457">
    <property type="component" value="Chromosome"/>
</dbReference>
<keyword evidence="1" id="KW-0175">Coiled coil</keyword>
<evidence type="ECO:0008006" key="4">
    <source>
        <dbReference type="Google" id="ProtNLM"/>
    </source>
</evidence>
<dbReference type="EMBL" id="CP040825">
    <property type="protein sequence ID" value="QCZ36429.1"/>
    <property type="molecule type" value="Genomic_DNA"/>
</dbReference>
<feature type="coiled-coil region" evidence="1">
    <location>
        <begin position="48"/>
        <end position="82"/>
    </location>
</feature>
<evidence type="ECO:0000313" key="2">
    <source>
        <dbReference type="EMBL" id="QCZ36429.1"/>
    </source>
</evidence>
<organism evidence="2 3">
    <name type="scientific">Mycoplasma nasistruthionis</name>
    <dbReference type="NCBI Taxonomy" id="353852"/>
    <lineage>
        <taxon>Bacteria</taxon>
        <taxon>Bacillati</taxon>
        <taxon>Mycoplasmatota</taxon>
        <taxon>Mollicutes</taxon>
        <taxon>Mycoplasmataceae</taxon>
        <taxon>Mycoplasma</taxon>
    </lineage>
</organism>
<proteinExistence type="predicted"/>
<sequence length="443" mass="53882">MKLKKLAKYVIATSIFMTFISSSCNVARNKEVAKFNLIKPENLFIKIEDLKNSKYQNLNQKSEEIKEQIQQFEKDKEFIQMLNYIYEFDNIHIENFDKFIQKYKKYFWMNAYLLKINDYIKQYQKIEPNQFVPFIENLNLTLVDKSELQSVDQFYLNREIHRYKRTNVPYKAGDVWRHPKSELILNQGDDLRVNLSGFNISSGADLNHSWFAKWSFNQETYLYKEQDSSLYLDIFPELNKVKFQFFGFKRRDEIVDYYFKAKLFEKDKTQNILNDYVLYLEKTTKPYSNFEFIEMNFLNTNNIKNFSEFMNQEHQENDFNWSQKFLIVYEKIKVYWAKNKRNKITFWEELNNNQNDLQKQKLTKKIDIINTEKLLEICFKISIPVNNKIKTLGIRYQNLENWNWLDSFDKTNLLQFVEDKEPERIFTNSDDDYIYGIYKVNNQ</sequence>
<evidence type="ECO:0000313" key="3">
    <source>
        <dbReference type="Proteomes" id="UP000305457"/>
    </source>
</evidence>
<dbReference type="AlphaFoldDB" id="A0A5B7XU79"/>
<reference evidence="2 3" key="1">
    <citation type="submission" date="2019-06" db="EMBL/GenBank/DDBJ databases">
        <title>Mycoplasma sp. 2F1A isolated from ostrich.</title>
        <authorList>
            <person name="Spergser J."/>
        </authorList>
    </citation>
    <scope>NUCLEOTIDE SEQUENCE [LARGE SCALE GENOMIC DNA]</scope>
    <source>
        <strain evidence="2 3">2F1A</strain>
    </source>
</reference>
<dbReference type="KEGG" id="mnh:FG904_00080"/>
<protein>
    <recommendedName>
        <fullName evidence="4">Lipoprotein</fullName>
    </recommendedName>
</protein>
<dbReference type="RefSeq" id="WP_139591912.1">
    <property type="nucleotide sequence ID" value="NZ_CP040825.1"/>
</dbReference>
<accession>A0A5B7XU79</accession>
<name>A0A5B7XU79_9MOLU</name>
<gene>
    <name evidence="2" type="ORF">FG904_00080</name>
</gene>